<proteinExistence type="predicted"/>
<reference evidence="1 2" key="1">
    <citation type="submission" date="2015-04" db="EMBL/GenBank/DDBJ databases">
        <authorList>
            <person name="Syromyatnikov M.Y."/>
            <person name="Popov V.N."/>
        </authorList>
    </citation>
    <scope>NUCLEOTIDE SEQUENCE [LARGE SCALE GENOMIC DNA]</scope>
</reference>
<dbReference type="EMBL" id="CVRI01000020">
    <property type="protein sequence ID" value="CRK90562.1"/>
    <property type="molecule type" value="Genomic_DNA"/>
</dbReference>
<accession>A0A1J1HSP0</accession>
<organism evidence="1 2">
    <name type="scientific">Clunio marinus</name>
    <dbReference type="NCBI Taxonomy" id="568069"/>
    <lineage>
        <taxon>Eukaryota</taxon>
        <taxon>Metazoa</taxon>
        <taxon>Ecdysozoa</taxon>
        <taxon>Arthropoda</taxon>
        <taxon>Hexapoda</taxon>
        <taxon>Insecta</taxon>
        <taxon>Pterygota</taxon>
        <taxon>Neoptera</taxon>
        <taxon>Endopterygota</taxon>
        <taxon>Diptera</taxon>
        <taxon>Nematocera</taxon>
        <taxon>Chironomoidea</taxon>
        <taxon>Chironomidae</taxon>
        <taxon>Clunio</taxon>
    </lineage>
</organism>
<evidence type="ECO:0000313" key="1">
    <source>
        <dbReference type="EMBL" id="CRK90562.1"/>
    </source>
</evidence>
<gene>
    <name evidence="1" type="ORF">CLUMA_CG004265</name>
</gene>
<evidence type="ECO:0000313" key="2">
    <source>
        <dbReference type="Proteomes" id="UP000183832"/>
    </source>
</evidence>
<sequence length="73" mass="8614">MLHSLTIPKMESKGYFQKDFEIRIEKSGNKRICNHQIQTLIAVQNIRRLLLLSSPDERKIRNKRSIRHMGPSI</sequence>
<dbReference type="AlphaFoldDB" id="A0A1J1HSP0"/>
<name>A0A1J1HSP0_9DIPT</name>
<keyword evidence="2" id="KW-1185">Reference proteome</keyword>
<dbReference type="Proteomes" id="UP000183832">
    <property type="component" value="Unassembled WGS sequence"/>
</dbReference>
<protein>
    <submittedName>
        <fullName evidence="1">CLUMA_CG004265, isoform A</fullName>
    </submittedName>
</protein>